<name>A0A5N5U7W1_9EURY</name>
<keyword evidence="3" id="KW-1185">Reference proteome</keyword>
<dbReference type="Proteomes" id="UP000326865">
    <property type="component" value="Unassembled WGS sequence"/>
</dbReference>
<dbReference type="InterPro" id="IPR028098">
    <property type="entry name" value="Glyco_trans_4-like_N"/>
</dbReference>
<dbReference type="PANTHER" id="PTHR12526">
    <property type="entry name" value="GLYCOSYLTRANSFERASE"/>
    <property type="match status" value="1"/>
</dbReference>
<protein>
    <submittedName>
        <fullName evidence="2">Glycosyltransferase</fullName>
    </submittedName>
</protein>
<dbReference type="Pfam" id="PF13692">
    <property type="entry name" value="Glyco_trans_1_4"/>
    <property type="match status" value="1"/>
</dbReference>
<dbReference type="Pfam" id="PF13439">
    <property type="entry name" value="Glyco_transf_4"/>
    <property type="match status" value="1"/>
</dbReference>
<dbReference type="EMBL" id="QKKZ01000002">
    <property type="protein sequence ID" value="KAB7514703.1"/>
    <property type="molecule type" value="Genomic_DNA"/>
</dbReference>
<evidence type="ECO:0000313" key="3">
    <source>
        <dbReference type="Proteomes" id="UP000326865"/>
    </source>
</evidence>
<dbReference type="SUPFAM" id="SSF53756">
    <property type="entry name" value="UDP-Glycosyltransferase/glycogen phosphorylase"/>
    <property type="match status" value="1"/>
</dbReference>
<dbReference type="PANTHER" id="PTHR12526:SF600">
    <property type="entry name" value="GLYCOSYL TRANSFERASE GROUP 1"/>
    <property type="match status" value="1"/>
</dbReference>
<dbReference type="Gene3D" id="3.40.50.2000">
    <property type="entry name" value="Glycogen Phosphorylase B"/>
    <property type="match status" value="2"/>
</dbReference>
<gene>
    <name evidence="2" type="ORF">DM867_06195</name>
</gene>
<keyword evidence="2" id="KW-0808">Transferase</keyword>
<dbReference type="RefSeq" id="WP_152133945.1">
    <property type="nucleotide sequence ID" value="NZ_QKKZ01000002.1"/>
</dbReference>
<comment type="caution">
    <text evidence="2">The sequence shown here is derived from an EMBL/GenBank/DDBJ whole genome shotgun (WGS) entry which is preliminary data.</text>
</comment>
<dbReference type="AlphaFoldDB" id="A0A5N5U7W1"/>
<sequence length="400" mass="44056">MRVGMLLRGTYPEDIRVRKEAAALRAAGHEVYLLCLAGEGTEPATVDGVAIERIDWDGYGVATRAVNRASYLFGSFDTIWFRRARRFAAVHDIDVLHVHDLPLVRTGLLVARSLGGVAVVADLHENYPEAMAQYRSERSLLERVQGRLLRPISRIKRAEREAVQQADALVTVVEEARDHYITDCGGDPDRVHVVSNTVGLDRIDAMDHTPVPEDVPDGFVVSYVGAFGPHRGLETLIRALPETPPEVSLLLVGSGSPESDRRLRELAESEGVADRVTFTGWVDFADVPRYIAASDLATVPHRETGHTATTVPHKLFQYMALETPVLVTDVGPLGRIVRETDAGVVVPPESPTATAETISEVVGQELTHYGESGRRAVEGEYGWARDAERLRRVYDDLTTR</sequence>
<evidence type="ECO:0000259" key="1">
    <source>
        <dbReference type="Pfam" id="PF13439"/>
    </source>
</evidence>
<dbReference type="GO" id="GO:0016757">
    <property type="term" value="F:glycosyltransferase activity"/>
    <property type="evidence" value="ECO:0007669"/>
    <property type="project" value="TreeGrafter"/>
</dbReference>
<dbReference type="CDD" id="cd03794">
    <property type="entry name" value="GT4_WbuB-like"/>
    <property type="match status" value="1"/>
</dbReference>
<evidence type="ECO:0000313" key="2">
    <source>
        <dbReference type="EMBL" id="KAB7514703.1"/>
    </source>
</evidence>
<proteinExistence type="predicted"/>
<organism evidence="2 3">
    <name type="scientific">Halosegnis rubeus</name>
    <dbReference type="NCBI Taxonomy" id="2212850"/>
    <lineage>
        <taxon>Archaea</taxon>
        <taxon>Methanobacteriati</taxon>
        <taxon>Methanobacteriota</taxon>
        <taxon>Stenosarchaea group</taxon>
        <taxon>Halobacteria</taxon>
        <taxon>Halobacteriales</taxon>
        <taxon>Natronomonadaceae</taxon>
        <taxon>Halosegnis</taxon>
    </lineage>
</organism>
<accession>A0A5N5U7W1</accession>
<feature type="domain" description="Glycosyltransferase subfamily 4-like N-terminal" evidence="1">
    <location>
        <begin position="18"/>
        <end position="202"/>
    </location>
</feature>
<reference evidence="2 3" key="1">
    <citation type="submission" date="2019-10" db="EMBL/GenBank/DDBJ databases">
        <title>Unraveling microbial dark matter from salterns through culturing: the case of the genus Halosegnis.</title>
        <authorList>
            <person name="Duran-Viseras A."/>
            <person name="Andrei A.-S."/>
            <person name="Vera-Gargallo B."/>
            <person name="Ghai R."/>
            <person name="Sanchez-Porro C."/>
            <person name="Ventosa A."/>
        </authorList>
    </citation>
    <scope>NUCLEOTIDE SEQUENCE [LARGE SCALE GENOMIC DNA]</scope>
    <source>
        <strain evidence="2 3">F18-79</strain>
    </source>
</reference>